<dbReference type="EMBL" id="JMIR01000001">
    <property type="protein sequence ID" value="KEO85085.1"/>
    <property type="molecule type" value="Genomic_DNA"/>
</dbReference>
<dbReference type="OrthoDB" id="254175at2"/>
<evidence type="ECO:0000256" key="2">
    <source>
        <dbReference type="ARBA" id="ARBA00023239"/>
    </source>
</evidence>
<dbReference type="GO" id="GO:0016836">
    <property type="term" value="F:hydro-lyase activity"/>
    <property type="evidence" value="ECO:0007669"/>
    <property type="project" value="UniProtKB-ARBA"/>
</dbReference>
<keyword evidence="2" id="KW-0456">Lyase</keyword>
<protein>
    <submittedName>
        <fullName evidence="4">Enoyl-CoA hydratase</fullName>
    </submittedName>
</protein>
<evidence type="ECO:0000313" key="5">
    <source>
        <dbReference type="Proteomes" id="UP000027931"/>
    </source>
</evidence>
<comment type="similarity">
    <text evidence="1 3">Belongs to the enoyl-CoA hydratase/isomerase family.</text>
</comment>
<dbReference type="eggNOG" id="COG1024">
    <property type="taxonomic scope" value="Bacteria"/>
</dbReference>
<dbReference type="FunFam" id="1.10.12.10:FF:000001">
    <property type="entry name" value="Probable enoyl-CoA hydratase, mitochondrial"/>
    <property type="match status" value="1"/>
</dbReference>
<dbReference type="RefSeq" id="WP_038083281.1">
    <property type="nucleotide sequence ID" value="NZ_JMIR01000001.1"/>
</dbReference>
<dbReference type="PANTHER" id="PTHR11941:SF54">
    <property type="entry name" value="ENOYL-COA HYDRATASE, MITOCHONDRIAL"/>
    <property type="match status" value="1"/>
</dbReference>
<dbReference type="Pfam" id="PF00378">
    <property type="entry name" value="ECH_1"/>
    <property type="match status" value="1"/>
</dbReference>
<evidence type="ECO:0000256" key="3">
    <source>
        <dbReference type="RuleBase" id="RU003707"/>
    </source>
</evidence>
<dbReference type="InterPro" id="IPR014748">
    <property type="entry name" value="Enoyl-CoA_hydra_C"/>
</dbReference>
<dbReference type="InterPro" id="IPR029045">
    <property type="entry name" value="ClpP/crotonase-like_dom_sf"/>
</dbReference>
<dbReference type="AlphaFoldDB" id="A0A074LWT5"/>
<proteinExistence type="inferred from homology"/>
<keyword evidence="5" id="KW-1185">Reference proteome</keyword>
<organism evidence="4 5">
    <name type="scientific">Tumebacillus flagellatus</name>
    <dbReference type="NCBI Taxonomy" id="1157490"/>
    <lineage>
        <taxon>Bacteria</taxon>
        <taxon>Bacillati</taxon>
        <taxon>Bacillota</taxon>
        <taxon>Bacilli</taxon>
        <taxon>Bacillales</taxon>
        <taxon>Alicyclobacillaceae</taxon>
        <taxon>Tumebacillus</taxon>
    </lineage>
</organism>
<dbReference type="Gene3D" id="3.90.226.10">
    <property type="entry name" value="2-enoyl-CoA Hydratase, Chain A, domain 1"/>
    <property type="match status" value="1"/>
</dbReference>
<name>A0A074LWT5_9BACL</name>
<dbReference type="InterPro" id="IPR018376">
    <property type="entry name" value="Enoyl-CoA_hyd/isom_CS"/>
</dbReference>
<dbReference type="PANTHER" id="PTHR11941">
    <property type="entry name" value="ENOYL-COA HYDRATASE-RELATED"/>
    <property type="match status" value="1"/>
</dbReference>
<dbReference type="CDD" id="cd06558">
    <property type="entry name" value="crotonase-like"/>
    <property type="match status" value="1"/>
</dbReference>
<dbReference type="STRING" id="1157490.EL26_00545"/>
<dbReference type="Gene3D" id="1.10.12.10">
    <property type="entry name" value="Lyase 2-enoyl-coa Hydratase, Chain A, domain 2"/>
    <property type="match status" value="1"/>
</dbReference>
<reference evidence="4 5" key="1">
    <citation type="journal article" date="2013" name="Int. J. Syst. Evol. Microbiol.">
        <title>Tumebacillus flagellatus sp. nov., an alpha-amylase/pullulanase-producing bacterium isolated from cassava wastewater.</title>
        <authorList>
            <person name="Wang Q."/>
            <person name="Xie N."/>
            <person name="Qin Y."/>
            <person name="Shen N."/>
            <person name="Zhu J."/>
            <person name="Mi H."/>
            <person name="Huang R."/>
        </authorList>
    </citation>
    <scope>NUCLEOTIDE SEQUENCE [LARGE SCALE GENOMIC DNA]</scope>
    <source>
        <strain evidence="4 5">GST4</strain>
    </source>
</reference>
<sequence length="260" mass="28570">MSTRKYVNWTKEDGIAILTIDNPPVNVLSEAVGMEIRECVHEVEHDEDVVVLIVTGAGRAFMAGADIKEFPSKMARGEAKKMALEHFHTYNKLDFLPKPTIAALNGITLGGGLELAMACDIRIAGESVKLGLPEVKLGLFPGAGGTQRLPRLVGEGRAKELMYLGDPIDAQEAWRIGLVNKVVPDADVMDASLAMAKQLARRTLTALSRIKKAVDKGLEMDLTNGVLYEAELLDEVFQTEDIHEGCNAFFEKREPKFKHR</sequence>
<comment type="caution">
    <text evidence="4">The sequence shown here is derived from an EMBL/GenBank/DDBJ whole genome shotgun (WGS) entry which is preliminary data.</text>
</comment>
<dbReference type="SUPFAM" id="SSF52096">
    <property type="entry name" value="ClpP/crotonase"/>
    <property type="match status" value="1"/>
</dbReference>
<dbReference type="FunFam" id="3.90.226.10:FF:000009">
    <property type="entry name" value="Carnitinyl-CoA dehydratase"/>
    <property type="match status" value="1"/>
</dbReference>
<evidence type="ECO:0000256" key="1">
    <source>
        <dbReference type="ARBA" id="ARBA00005254"/>
    </source>
</evidence>
<dbReference type="PROSITE" id="PS00166">
    <property type="entry name" value="ENOYL_COA_HYDRATASE"/>
    <property type="match status" value="1"/>
</dbReference>
<evidence type="ECO:0000313" key="4">
    <source>
        <dbReference type="EMBL" id="KEO85085.1"/>
    </source>
</evidence>
<dbReference type="InterPro" id="IPR001753">
    <property type="entry name" value="Enoyl-CoA_hydra/iso"/>
</dbReference>
<dbReference type="Proteomes" id="UP000027931">
    <property type="component" value="Unassembled WGS sequence"/>
</dbReference>
<dbReference type="GO" id="GO:0006635">
    <property type="term" value="P:fatty acid beta-oxidation"/>
    <property type="evidence" value="ECO:0007669"/>
    <property type="project" value="TreeGrafter"/>
</dbReference>
<gene>
    <name evidence="4" type="ORF">EL26_00545</name>
</gene>
<accession>A0A074LWT5</accession>